<proteinExistence type="inferred from homology"/>
<reference evidence="6" key="1">
    <citation type="submission" date="2018-01" db="EMBL/GenBank/DDBJ databases">
        <authorList>
            <person name="Mao J.F."/>
        </authorList>
    </citation>
    <scope>NUCLEOTIDE SEQUENCE</scope>
    <source>
        <strain evidence="6">Huo1</strain>
        <tissue evidence="6">Leaf</tissue>
    </source>
</reference>
<evidence type="ECO:0000256" key="1">
    <source>
        <dbReference type="ARBA" id="ARBA00006643"/>
    </source>
</evidence>
<evidence type="ECO:0000256" key="2">
    <source>
        <dbReference type="ARBA" id="ARBA00022737"/>
    </source>
</evidence>
<evidence type="ECO:0000313" key="7">
    <source>
        <dbReference type="Proteomes" id="UP000298416"/>
    </source>
</evidence>
<dbReference type="Proteomes" id="UP000298416">
    <property type="component" value="Unassembled WGS sequence"/>
</dbReference>
<gene>
    <name evidence="6" type="ORF">SASPL_132742</name>
</gene>
<dbReference type="EMBL" id="PNBA02000012">
    <property type="protein sequence ID" value="KAG6405156.1"/>
    <property type="molecule type" value="Genomic_DNA"/>
</dbReference>
<feature type="repeat" description="PPR" evidence="3">
    <location>
        <begin position="746"/>
        <end position="780"/>
    </location>
</feature>
<dbReference type="NCBIfam" id="TIGR00756">
    <property type="entry name" value="PPR"/>
    <property type="match status" value="6"/>
</dbReference>
<evidence type="ECO:0000259" key="5">
    <source>
        <dbReference type="Pfam" id="PF14432"/>
    </source>
</evidence>
<dbReference type="PANTHER" id="PTHR24015">
    <property type="entry name" value="OS07G0578800 PROTEIN-RELATED"/>
    <property type="match status" value="1"/>
</dbReference>
<dbReference type="InterPro" id="IPR002885">
    <property type="entry name" value="PPR_rpt"/>
</dbReference>
<dbReference type="Pfam" id="PF13041">
    <property type="entry name" value="PPR_2"/>
    <property type="match status" value="2"/>
</dbReference>
<feature type="repeat" description="PPR" evidence="3">
    <location>
        <begin position="341"/>
        <end position="375"/>
    </location>
</feature>
<dbReference type="PANTHER" id="PTHR24015:SF1903">
    <property type="entry name" value="OS05G0305300 PROTEIN"/>
    <property type="match status" value="1"/>
</dbReference>
<dbReference type="InterPro" id="IPR011990">
    <property type="entry name" value="TPR-like_helical_dom_sf"/>
</dbReference>
<feature type="domain" description="DYW" evidence="5">
    <location>
        <begin position="1062"/>
        <end position="1154"/>
    </location>
</feature>
<feature type="repeat" description="PPR" evidence="3">
    <location>
        <begin position="512"/>
        <end position="546"/>
    </location>
</feature>
<dbReference type="FunFam" id="1.25.40.10:FF:000073">
    <property type="entry name" value="Pentatricopeptide repeat-containing protein chloroplastic"/>
    <property type="match status" value="1"/>
</dbReference>
<sequence length="1154" mass="129153">MKSAVRICGKLLVKLFYIEYSILVLYALFEMQDYLTEVWGLSFTHAAGILNVWNGICLLLQPLFLYARALQLILHSGENLKEDRIENMASMFSCLMIPMWRSPMKKAQALKLLIRRSSFYDDFMLVRHGKKKLSPFKFESSFKFSTTDSSNPSLKCREDPNTHMVQCIISNPHSEISGFFQKGFSLITNEAVGKSLHAVCLKGWTHLSIFHTNTLINMYSKLGQINYAKKVFDIMPERNEASWNNMISGFVKAGWNQDACGLFLEMCRRGFDLNGYNVPSLLTAFSRSGDMFLEGRQMHSLVLKMGLESDVYIATSLLHFYGGYGFVSDAEMLFEDFPDRNVVSWTSLMVNCANGGLFYKVIELYRRMKREGMSCNQNTFTTVISSCGALDDENLVHQVLGHVTKAGLETNVSVANSLVSVFSGFSLVEVASYIFDSMDELDTISWNSILAAFAHNGLAEECVRYFHLMRLNQGKVDQSTLSTVLSVCDCVDNLSWGRGIHGLLFKLGLDYDICLSNTLLNMYFETGQWREAEKLFHSMPQKDLISWNSMMSGYVLAGKNLEALRVLRELLYMGNMTNYVTFASALSACTNAEFLSGGIIVHALVVTSGIHENEIVGNALVTMYGKCGVTQEASKIFHCMPEKGLVTWNALIGGYAENKQVDEVIKAYKLMRGSGEDPNYITLISVRGAAILPYNLLKHGMPMHAHILSAGFESDVYVRNSLISMYANCGDLSSSSSIFCALINRNPATWNAMVAANAHHGHWEEALKLLLDMQRAEVDFDQFSLSASLSASANLAILEDGQHLHCLAIKIGFDSNHFVANAVMDMYGKCGELDDLLKLVPEPKTRSRLSWNILISAFARHGCFHRARETFHEMVTHGEKPDHVTFVSLLSACSHGGLVDEGLEYFAAMTTDFGVPAAIEHCVCVVDLLGRAGRIAEAEAFIEKMPVPPNDFIWRSLLAASKTHGHFELGKKAAQHLLAANPSDDSAYVLYSNACATSGRWQDVLGLRGKMESQNVRKKPAYSWLNVRNKVNTFGAGLESHPDSEKISIKLLELKKEIKEAGYVPDISFALHDTDEEQKEDNLWKHSERLALAYGLLSTEQGSTLRIFKNLRVCGDCHAVYKLVSSVVQRQIILRDPYRFHHFSEGKCSCNDYW</sequence>
<name>A0A8X8X1H7_SALSN</name>
<dbReference type="AlphaFoldDB" id="A0A8X8X1H7"/>
<keyword evidence="7" id="KW-1185">Reference proteome</keyword>
<dbReference type="InterPro" id="IPR046848">
    <property type="entry name" value="E_motif"/>
</dbReference>
<evidence type="ECO:0000256" key="3">
    <source>
        <dbReference type="PROSITE-ProRule" id="PRU00708"/>
    </source>
</evidence>
<evidence type="ECO:0000256" key="4">
    <source>
        <dbReference type="SAM" id="Phobius"/>
    </source>
</evidence>
<dbReference type="Pfam" id="PF14432">
    <property type="entry name" value="DYW_deaminase"/>
    <property type="match status" value="1"/>
</dbReference>
<feature type="repeat" description="PPR" evidence="3">
    <location>
        <begin position="239"/>
        <end position="273"/>
    </location>
</feature>
<dbReference type="GO" id="GO:0009451">
    <property type="term" value="P:RNA modification"/>
    <property type="evidence" value="ECO:0007669"/>
    <property type="project" value="InterPro"/>
</dbReference>
<dbReference type="GO" id="GO:0008270">
    <property type="term" value="F:zinc ion binding"/>
    <property type="evidence" value="ECO:0007669"/>
    <property type="project" value="InterPro"/>
</dbReference>
<comment type="caution">
    <text evidence="6">The sequence shown here is derived from an EMBL/GenBank/DDBJ whole genome shotgun (WGS) entry which is preliminary data.</text>
</comment>
<accession>A0A8X8X1H7</accession>
<feature type="transmembrane region" description="Helical" evidence="4">
    <location>
        <begin position="12"/>
        <end position="29"/>
    </location>
</feature>
<feature type="repeat" description="PPR" evidence="3">
    <location>
        <begin position="442"/>
        <end position="476"/>
    </location>
</feature>
<keyword evidence="4" id="KW-0812">Transmembrane</keyword>
<comment type="similarity">
    <text evidence="1">Belongs to the PPR family. PCMP-H subfamily.</text>
</comment>
<feature type="repeat" description="PPR" evidence="3">
    <location>
        <begin position="847"/>
        <end position="881"/>
    </location>
</feature>
<keyword evidence="4" id="KW-1133">Transmembrane helix</keyword>
<dbReference type="Pfam" id="PF20431">
    <property type="entry name" value="E_motif"/>
    <property type="match status" value="1"/>
</dbReference>
<dbReference type="Pfam" id="PF01535">
    <property type="entry name" value="PPR"/>
    <property type="match status" value="8"/>
</dbReference>
<keyword evidence="4" id="KW-0472">Membrane</keyword>
<dbReference type="InterPro" id="IPR046960">
    <property type="entry name" value="PPR_At4g14850-like_plant"/>
</dbReference>
<dbReference type="FunFam" id="1.25.40.10:FF:000285">
    <property type="entry name" value="Pentatricopeptide repeat-containing protein, chloroplastic"/>
    <property type="match status" value="2"/>
</dbReference>
<feature type="repeat" description="PPR" evidence="3">
    <location>
        <begin position="644"/>
        <end position="678"/>
    </location>
</feature>
<dbReference type="GO" id="GO:0003723">
    <property type="term" value="F:RNA binding"/>
    <property type="evidence" value="ECO:0007669"/>
    <property type="project" value="InterPro"/>
</dbReference>
<dbReference type="InterPro" id="IPR032867">
    <property type="entry name" value="DYW_dom"/>
</dbReference>
<protein>
    <recommendedName>
        <fullName evidence="5">DYW domain-containing protein</fullName>
    </recommendedName>
</protein>
<keyword evidence="2" id="KW-0677">Repeat</keyword>
<reference evidence="6" key="2">
    <citation type="submission" date="2020-08" db="EMBL/GenBank/DDBJ databases">
        <title>Plant Genome Project.</title>
        <authorList>
            <person name="Zhang R.-G."/>
        </authorList>
    </citation>
    <scope>NUCLEOTIDE SEQUENCE</scope>
    <source>
        <strain evidence="6">Huo1</strain>
        <tissue evidence="6">Leaf</tissue>
    </source>
</reference>
<dbReference type="PROSITE" id="PS51375">
    <property type="entry name" value="PPR"/>
    <property type="match status" value="7"/>
</dbReference>
<dbReference type="Gene3D" id="1.25.40.10">
    <property type="entry name" value="Tetratricopeptide repeat domain"/>
    <property type="match status" value="7"/>
</dbReference>
<evidence type="ECO:0000313" key="6">
    <source>
        <dbReference type="EMBL" id="KAG6405156.1"/>
    </source>
</evidence>
<dbReference type="FunFam" id="1.25.40.10:FF:000381">
    <property type="entry name" value="Pentatricopeptide repeat-containing protein"/>
    <property type="match status" value="2"/>
</dbReference>
<dbReference type="FunFam" id="1.25.40.10:FF:000288">
    <property type="entry name" value="Pentatricopeptide repeat-containing protein At4g02750"/>
    <property type="match status" value="1"/>
</dbReference>
<organism evidence="6">
    <name type="scientific">Salvia splendens</name>
    <name type="common">Scarlet sage</name>
    <dbReference type="NCBI Taxonomy" id="180675"/>
    <lineage>
        <taxon>Eukaryota</taxon>
        <taxon>Viridiplantae</taxon>
        <taxon>Streptophyta</taxon>
        <taxon>Embryophyta</taxon>
        <taxon>Tracheophyta</taxon>
        <taxon>Spermatophyta</taxon>
        <taxon>Magnoliopsida</taxon>
        <taxon>eudicotyledons</taxon>
        <taxon>Gunneridae</taxon>
        <taxon>Pentapetalae</taxon>
        <taxon>asterids</taxon>
        <taxon>lamiids</taxon>
        <taxon>Lamiales</taxon>
        <taxon>Lamiaceae</taxon>
        <taxon>Nepetoideae</taxon>
        <taxon>Mentheae</taxon>
        <taxon>Salviinae</taxon>
        <taxon>Salvia</taxon>
        <taxon>Salvia subgen. Calosphace</taxon>
        <taxon>core Calosphace</taxon>
    </lineage>
</organism>